<name>A0ABT2VPZ0_9ALTE</name>
<comment type="caution">
    <text evidence="1">The sequence shown here is derived from an EMBL/GenBank/DDBJ whole genome shotgun (WGS) entry which is preliminary data.</text>
</comment>
<dbReference type="InterPro" id="IPR029039">
    <property type="entry name" value="Flavoprotein-like_sf"/>
</dbReference>
<organism evidence="1 2">
    <name type="scientific">Alteromonas salexigens</name>
    <dbReference type="NCBI Taxonomy" id="2982530"/>
    <lineage>
        <taxon>Bacteria</taxon>
        <taxon>Pseudomonadati</taxon>
        <taxon>Pseudomonadota</taxon>
        <taxon>Gammaproteobacteria</taxon>
        <taxon>Alteromonadales</taxon>
        <taxon>Alteromonadaceae</taxon>
        <taxon>Alteromonas/Salinimonas group</taxon>
        <taxon>Alteromonas</taxon>
    </lineage>
</organism>
<keyword evidence="2" id="KW-1185">Reference proteome</keyword>
<accession>A0ABT2VPZ0</accession>
<proteinExistence type="predicted"/>
<sequence>MTASLAIIYHHDQGVNTDRATSQLVSGIHSQGVETQVFSTVDAVHHVDALDSFDGMAFGAATGNESVISAMQSLAGACYSKSLSGAWRDKLATGFTASSWNSHALNAMLEFSLFSARFNMIWVPALDTDYATSLGASSRDLEHGDFTLANSLNHEASFQQGQRLGQMAKQWKPDY</sequence>
<protein>
    <recommendedName>
        <fullName evidence="3">Flavodoxin-like domain-containing protein</fullName>
    </recommendedName>
</protein>
<evidence type="ECO:0008006" key="3">
    <source>
        <dbReference type="Google" id="ProtNLM"/>
    </source>
</evidence>
<reference evidence="2" key="1">
    <citation type="submission" date="2023-07" db="EMBL/GenBank/DDBJ databases">
        <title>Study on multiphase classification of strain Alteromonas salexigens isolated from the Yellow Sea.</title>
        <authorList>
            <person name="Sun L."/>
        </authorList>
    </citation>
    <scope>NUCLEOTIDE SEQUENCE [LARGE SCALE GENOMIC DNA]</scope>
    <source>
        <strain evidence="2">ASW11-19</strain>
    </source>
</reference>
<dbReference type="RefSeq" id="WP_262992983.1">
    <property type="nucleotide sequence ID" value="NZ_JAOTJC010000006.1"/>
</dbReference>
<evidence type="ECO:0000313" key="1">
    <source>
        <dbReference type="EMBL" id="MCU7554306.1"/>
    </source>
</evidence>
<dbReference type="SUPFAM" id="SSF52218">
    <property type="entry name" value="Flavoproteins"/>
    <property type="match status" value="1"/>
</dbReference>
<evidence type="ECO:0000313" key="2">
    <source>
        <dbReference type="Proteomes" id="UP001209257"/>
    </source>
</evidence>
<dbReference type="EMBL" id="JAOTJC010000006">
    <property type="protein sequence ID" value="MCU7554306.1"/>
    <property type="molecule type" value="Genomic_DNA"/>
</dbReference>
<dbReference type="Gene3D" id="3.40.50.360">
    <property type="match status" value="1"/>
</dbReference>
<dbReference type="Proteomes" id="UP001209257">
    <property type="component" value="Unassembled WGS sequence"/>
</dbReference>
<gene>
    <name evidence="1" type="ORF">OCL06_06820</name>
</gene>